<dbReference type="Gene3D" id="1.10.287.310">
    <property type="match status" value="1"/>
</dbReference>
<evidence type="ECO:0000256" key="3">
    <source>
        <dbReference type="ARBA" id="ARBA00023274"/>
    </source>
</evidence>
<dbReference type="AlphaFoldDB" id="A0A6J6RRT5"/>
<reference evidence="6" key="1">
    <citation type="submission" date="2020-05" db="EMBL/GenBank/DDBJ databases">
        <authorList>
            <person name="Chiriac C."/>
            <person name="Salcher M."/>
            <person name="Ghai R."/>
            <person name="Kavagutti S V."/>
        </authorList>
    </citation>
    <scope>NUCLEOTIDE SEQUENCE</scope>
</reference>
<dbReference type="InterPro" id="IPR001854">
    <property type="entry name" value="Ribosomal_uL29"/>
</dbReference>
<dbReference type="GO" id="GO:0003735">
    <property type="term" value="F:structural constituent of ribosome"/>
    <property type="evidence" value="ECO:0007669"/>
    <property type="project" value="InterPro"/>
</dbReference>
<evidence type="ECO:0000256" key="2">
    <source>
        <dbReference type="ARBA" id="ARBA00022980"/>
    </source>
</evidence>
<dbReference type="EMBL" id="CAFBPQ010000027">
    <property type="protein sequence ID" value="CAB5025858.1"/>
    <property type="molecule type" value="Genomic_DNA"/>
</dbReference>
<organism evidence="6">
    <name type="scientific">freshwater metagenome</name>
    <dbReference type="NCBI Taxonomy" id="449393"/>
    <lineage>
        <taxon>unclassified sequences</taxon>
        <taxon>metagenomes</taxon>
        <taxon>ecological metagenomes</taxon>
    </lineage>
</organism>
<dbReference type="InterPro" id="IPR050063">
    <property type="entry name" value="Ribosomal_protein_uL29"/>
</dbReference>
<dbReference type="Pfam" id="PF00831">
    <property type="entry name" value="Ribosomal_L29"/>
    <property type="match status" value="1"/>
</dbReference>
<keyword evidence="2" id="KW-0689">Ribosomal protein</keyword>
<dbReference type="NCBIfam" id="TIGR00012">
    <property type="entry name" value="L29"/>
    <property type="match status" value="1"/>
</dbReference>
<evidence type="ECO:0000256" key="4">
    <source>
        <dbReference type="ARBA" id="ARBA00035204"/>
    </source>
</evidence>
<dbReference type="SUPFAM" id="SSF46561">
    <property type="entry name" value="Ribosomal protein L29 (L29p)"/>
    <property type="match status" value="1"/>
</dbReference>
<protein>
    <recommendedName>
        <fullName evidence="4">Large ribosomal subunit protein uL29</fullName>
    </recommendedName>
    <alternativeName>
        <fullName evidence="5">50S ribosomal protein L29</fullName>
    </alternativeName>
</protein>
<dbReference type="InterPro" id="IPR036049">
    <property type="entry name" value="Ribosomal_uL29_sf"/>
</dbReference>
<accession>A0A6J6RRT5</accession>
<name>A0A6J6RRT5_9ZZZZ</name>
<evidence type="ECO:0000313" key="8">
    <source>
        <dbReference type="EMBL" id="CAB4979551.1"/>
    </source>
</evidence>
<proteinExistence type="inferred from homology"/>
<dbReference type="HAMAP" id="MF_00374">
    <property type="entry name" value="Ribosomal_uL29"/>
    <property type="match status" value="1"/>
</dbReference>
<keyword evidence="3" id="KW-0687">Ribonucleoprotein</keyword>
<dbReference type="EMBL" id="CAEZYK010000047">
    <property type="protein sequence ID" value="CAB4725127.1"/>
    <property type="molecule type" value="Genomic_DNA"/>
</dbReference>
<dbReference type="CDD" id="cd00427">
    <property type="entry name" value="Ribosomal_L29_HIP"/>
    <property type="match status" value="1"/>
</dbReference>
<dbReference type="PANTHER" id="PTHR10916:SF0">
    <property type="entry name" value="LARGE RIBOSOMAL SUBUNIT PROTEIN UL29C"/>
    <property type="match status" value="1"/>
</dbReference>
<dbReference type="FunFam" id="1.10.287.310:FF:000001">
    <property type="entry name" value="50S ribosomal protein L29"/>
    <property type="match status" value="1"/>
</dbReference>
<evidence type="ECO:0000256" key="5">
    <source>
        <dbReference type="ARBA" id="ARBA00035476"/>
    </source>
</evidence>
<dbReference type="PANTHER" id="PTHR10916">
    <property type="entry name" value="60S RIBOSOMAL PROTEIN L35/50S RIBOSOMAL PROTEIN L29"/>
    <property type="match status" value="1"/>
</dbReference>
<sequence length="70" mass="8240">MKSSDFREMSDTELINKLSESKEELFNLRIQLATGQLESFNRITELRRDVARCHTLLRQREIALAEENQS</sequence>
<dbReference type="EMBL" id="CAFBMM010000041">
    <property type="protein sequence ID" value="CAB4908057.1"/>
    <property type="molecule type" value="Genomic_DNA"/>
</dbReference>
<gene>
    <name evidence="6" type="ORF">UFOPK2683_00925</name>
    <name evidence="7" type="ORF">UFOPK3605_00909</name>
    <name evidence="8" type="ORF">UFOPK3897_01028</name>
    <name evidence="9" type="ORF">UFOPK4121_00951</name>
</gene>
<dbReference type="GO" id="GO:0022625">
    <property type="term" value="C:cytosolic large ribosomal subunit"/>
    <property type="evidence" value="ECO:0007669"/>
    <property type="project" value="TreeGrafter"/>
</dbReference>
<evidence type="ECO:0000313" key="9">
    <source>
        <dbReference type="EMBL" id="CAB5025858.1"/>
    </source>
</evidence>
<evidence type="ECO:0000256" key="1">
    <source>
        <dbReference type="ARBA" id="ARBA00009254"/>
    </source>
</evidence>
<evidence type="ECO:0000313" key="6">
    <source>
        <dbReference type="EMBL" id="CAB4725127.1"/>
    </source>
</evidence>
<comment type="similarity">
    <text evidence="1">Belongs to the universal ribosomal protein uL29 family.</text>
</comment>
<dbReference type="GO" id="GO:0006412">
    <property type="term" value="P:translation"/>
    <property type="evidence" value="ECO:0007669"/>
    <property type="project" value="InterPro"/>
</dbReference>
<evidence type="ECO:0000313" key="7">
    <source>
        <dbReference type="EMBL" id="CAB4908057.1"/>
    </source>
</evidence>
<dbReference type="EMBL" id="CAFBOF010000021">
    <property type="protein sequence ID" value="CAB4979551.1"/>
    <property type="molecule type" value="Genomic_DNA"/>
</dbReference>